<feature type="domain" description="ABC transporter" evidence="10">
    <location>
        <begin position="337"/>
        <end position="571"/>
    </location>
</feature>
<dbReference type="InterPro" id="IPR003593">
    <property type="entry name" value="AAA+_ATPase"/>
</dbReference>
<keyword evidence="7 9" id="KW-1133">Transmembrane helix</keyword>
<dbReference type="FunFam" id="1.20.1560.10:FF:000011">
    <property type="entry name" value="Multidrug ABC transporter ATP-binding protein"/>
    <property type="match status" value="1"/>
</dbReference>
<dbReference type="FunFam" id="3.40.50.300:FF:000221">
    <property type="entry name" value="Multidrug ABC transporter ATP-binding protein"/>
    <property type="match status" value="1"/>
</dbReference>
<evidence type="ECO:0000256" key="9">
    <source>
        <dbReference type="SAM" id="Phobius"/>
    </source>
</evidence>
<feature type="transmembrane region" description="Helical" evidence="9">
    <location>
        <begin position="20"/>
        <end position="39"/>
    </location>
</feature>
<dbReference type="SMART" id="SM00382">
    <property type="entry name" value="AAA"/>
    <property type="match status" value="1"/>
</dbReference>
<evidence type="ECO:0000259" key="10">
    <source>
        <dbReference type="PROSITE" id="PS50893"/>
    </source>
</evidence>
<dbReference type="InterPro" id="IPR027417">
    <property type="entry name" value="P-loop_NTPase"/>
</dbReference>
<evidence type="ECO:0000313" key="12">
    <source>
        <dbReference type="EMBL" id="PTQ56787.1"/>
    </source>
</evidence>
<dbReference type="InterPro" id="IPR003439">
    <property type="entry name" value="ABC_transporter-like_ATP-bd"/>
</dbReference>
<gene>
    <name evidence="12" type="ORF">BSOLF_2675</name>
</gene>
<keyword evidence="6 12" id="KW-0067">ATP-binding</keyword>
<feature type="transmembrane region" description="Helical" evidence="9">
    <location>
        <begin position="59"/>
        <end position="77"/>
    </location>
</feature>
<dbReference type="PANTHER" id="PTHR43394:SF1">
    <property type="entry name" value="ATP-BINDING CASSETTE SUB-FAMILY B MEMBER 10, MITOCHONDRIAL"/>
    <property type="match status" value="1"/>
</dbReference>
<proteinExistence type="predicted"/>
<evidence type="ECO:0000256" key="2">
    <source>
        <dbReference type="ARBA" id="ARBA00022448"/>
    </source>
</evidence>
<keyword evidence="2" id="KW-0813">Transport</keyword>
<dbReference type="InterPro" id="IPR017871">
    <property type="entry name" value="ABC_transporter-like_CS"/>
</dbReference>
<dbReference type="Pfam" id="PF00664">
    <property type="entry name" value="ABC_membrane"/>
    <property type="match status" value="1"/>
</dbReference>
<dbReference type="GO" id="GO:0005886">
    <property type="term" value="C:plasma membrane"/>
    <property type="evidence" value="ECO:0007669"/>
    <property type="project" value="UniProtKB-SubCell"/>
</dbReference>
<sequence>MRIFISLGWFFKQEKKSYIIGVLALVLIAFINLLPPYLVGQTVDAIRTGTLTTENLGRTVLLIMAVAVISYGLRYVWRLYIFGSAFKLGMILRNRLFHHLSRLTPEFYQRHPTGELMAHATNDVQAVESAAGEGVMTLVDTISMGGMVVVTMLFLDWKLTLIALIPMPAIAWATMKLGDAIYDRFEASQSAFSDLTGLVQENMMGMRALRAFGQEGAEIRRFAQETERVAEKNIAVARIEALFGPVITFFVGVSYMLTVGFGAYLIAHGTMTIGTLTSFLMYLGHLVWPMLAFGFLFNIMERGRASYDRITRILAEEPKVVEKAGALQYVPHGPIAFHIESFTYPGAHHPALQGIHVTVQPGETLGVVGKTGSGKSTLMHLLIREFDLPPGSWIKIGGVLLEDLSLDALRKTVATVPQDHTMFSATIRENIAFARPDASQEEIEKAALSASIHEDIMRLPNGYDTLVGERGVTLSGGQRQRIAIARAILLDPPVLVLDDALSAVDGKTEAAIIDHLKTLRRGKTTIIKAHRLSAVQHADEIIVLEEGRIRERGTHEALIAQGGWYAQMVRIQKLSELVEGAS</sequence>
<evidence type="ECO:0000256" key="7">
    <source>
        <dbReference type="ARBA" id="ARBA00022989"/>
    </source>
</evidence>
<feature type="transmembrane region" description="Helical" evidence="9">
    <location>
        <begin position="279"/>
        <end position="299"/>
    </location>
</feature>
<accession>A0A2R6Y262</accession>
<reference evidence="13" key="1">
    <citation type="journal article" date="2018" name="Sci. Rep.">
        <title>Lignite coal burning seam in the remote Altai Mountains harbors a hydrogen-driven thermophilic microbial community.</title>
        <authorList>
            <person name="Kadnikov V.V."/>
            <person name="Mardanov A.V."/>
            <person name="Ivasenko D.A."/>
            <person name="Antsiferov D.V."/>
            <person name="Beletsky A.V."/>
            <person name="Karnachuk O.V."/>
            <person name="Ravin N.V."/>
        </authorList>
    </citation>
    <scope>NUCLEOTIDE SEQUENCE [LARGE SCALE GENOMIC DNA]</scope>
</reference>
<dbReference type="EMBL" id="PEBX01000019">
    <property type="protein sequence ID" value="PTQ56787.1"/>
    <property type="molecule type" value="Genomic_DNA"/>
</dbReference>
<dbReference type="InterPro" id="IPR039421">
    <property type="entry name" value="Type_1_exporter"/>
</dbReference>
<dbReference type="PANTHER" id="PTHR43394">
    <property type="entry name" value="ATP-DEPENDENT PERMEASE MDL1, MITOCHONDRIAL"/>
    <property type="match status" value="1"/>
</dbReference>
<dbReference type="CDD" id="cd18541">
    <property type="entry name" value="ABC_6TM_TmrB_like"/>
    <property type="match status" value="1"/>
</dbReference>
<evidence type="ECO:0000259" key="11">
    <source>
        <dbReference type="PROSITE" id="PS50929"/>
    </source>
</evidence>
<evidence type="ECO:0000256" key="6">
    <source>
        <dbReference type="ARBA" id="ARBA00022840"/>
    </source>
</evidence>
<name>A0A2R6Y262_9BACL</name>
<comment type="subcellular location">
    <subcellularLocation>
        <location evidence="1">Cell membrane</location>
        <topology evidence="1">Multi-pass membrane protein</topology>
    </subcellularLocation>
</comment>
<feature type="transmembrane region" description="Helical" evidence="9">
    <location>
        <begin position="242"/>
        <end position="267"/>
    </location>
</feature>
<evidence type="ECO:0000256" key="5">
    <source>
        <dbReference type="ARBA" id="ARBA00022741"/>
    </source>
</evidence>
<dbReference type="AlphaFoldDB" id="A0A2R6Y262"/>
<dbReference type="SUPFAM" id="SSF52540">
    <property type="entry name" value="P-loop containing nucleoside triphosphate hydrolases"/>
    <property type="match status" value="1"/>
</dbReference>
<keyword evidence="3" id="KW-1003">Cell membrane</keyword>
<organism evidence="12 13">
    <name type="scientific">Candidatus Carbonibacillus altaicus</name>
    <dbReference type="NCBI Taxonomy" id="2163959"/>
    <lineage>
        <taxon>Bacteria</taxon>
        <taxon>Bacillati</taxon>
        <taxon>Bacillota</taxon>
        <taxon>Bacilli</taxon>
        <taxon>Bacillales</taxon>
        <taxon>Candidatus Carbonibacillus</taxon>
    </lineage>
</organism>
<comment type="caution">
    <text evidence="12">The sequence shown here is derived from an EMBL/GenBank/DDBJ whole genome shotgun (WGS) entry which is preliminary data.</text>
</comment>
<dbReference type="PROSITE" id="PS50893">
    <property type="entry name" value="ABC_TRANSPORTER_2"/>
    <property type="match status" value="1"/>
</dbReference>
<feature type="domain" description="ABC transmembrane type-1" evidence="11">
    <location>
        <begin position="19"/>
        <end position="302"/>
    </location>
</feature>
<dbReference type="GO" id="GO:0005524">
    <property type="term" value="F:ATP binding"/>
    <property type="evidence" value="ECO:0007669"/>
    <property type="project" value="UniProtKB-KW"/>
</dbReference>
<protein>
    <submittedName>
        <fullName evidence="12">ABC transporter, ATP-binding/permease protein</fullName>
    </submittedName>
</protein>
<dbReference type="Gene3D" id="1.20.1560.10">
    <property type="entry name" value="ABC transporter type 1, transmembrane domain"/>
    <property type="match status" value="1"/>
</dbReference>
<dbReference type="PROSITE" id="PS00211">
    <property type="entry name" value="ABC_TRANSPORTER_1"/>
    <property type="match status" value="1"/>
</dbReference>
<keyword evidence="8 9" id="KW-0472">Membrane</keyword>
<dbReference type="InterPro" id="IPR036640">
    <property type="entry name" value="ABC1_TM_sf"/>
</dbReference>
<evidence type="ECO:0000256" key="3">
    <source>
        <dbReference type="ARBA" id="ARBA00022475"/>
    </source>
</evidence>
<keyword evidence="4 9" id="KW-0812">Transmembrane</keyword>
<dbReference type="Pfam" id="PF00005">
    <property type="entry name" value="ABC_tran"/>
    <property type="match status" value="1"/>
</dbReference>
<dbReference type="Gene3D" id="3.40.50.300">
    <property type="entry name" value="P-loop containing nucleotide triphosphate hydrolases"/>
    <property type="match status" value="1"/>
</dbReference>
<dbReference type="InterPro" id="IPR011527">
    <property type="entry name" value="ABC1_TM_dom"/>
</dbReference>
<evidence type="ECO:0000256" key="4">
    <source>
        <dbReference type="ARBA" id="ARBA00022692"/>
    </source>
</evidence>
<keyword evidence="5" id="KW-0547">Nucleotide-binding</keyword>
<dbReference type="GO" id="GO:0015421">
    <property type="term" value="F:ABC-type oligopeptide transporter activity"/>
    <property type="evidence" value="ECO:0007669"/>
    <property type="project" value="TreeGrafter"/>
</dbReference>
<dbReference type="GO" id="GO:0016887">
    <property type="term" value="F:ATP hydrolysis activity"/>
    <property type="evidence" value="ECO:0007669"/>
    <property type="project" value="InterPro"/>
</dbReference>
<dbReference type="Proteomes" id="UP000244338">
    <property type="component" value="Unassembled WGS sequence"/>
</dbReference>
<evidence type="ECO:0000256" key="8">
    <source>
        <dbReference type="ARBA" id="ARBA00023136"/>
    </source>
</evidence>
<dbReference type="PROSITE" id="PS50929">
    <property type="entry name" value="ABC_TM1F"/>
    <property type="match status" value="1"/>
</dbReference>
<dbReference type="SUPFAM" id="SSF90123">
    <property type="entry name" value="ABC transporter transmembrane region"/>
    <property type="match status" value="1"/>
</dbReference>
<evidence type="ECO:0000313" key="13">
    <source>
        <dbReference type="Proteomes" id="UP000244338"/>
    </source>
</evidence>
<evidence type="ECO:0000256" key="1">
    <source>
        <dbReference type="ARBA" id="ARBA00004651"/>
    </source>
</evidence>